<comment type="caution">
    <text evidence="4">The sequence shown here is derived from an EMBL/GenBank/DDBJ whole genome shotgun (WGS) entry which is preliminary data.</text>
</comment>
<protein>
    <recommendedName>
        <fullName evidence="3">Fibronectin type-III domain-containing protein</fullName>
    </recommendedName>
</protein>
<keyword evidence="5" id="KW-1185">Reference proteome</keyword>
<dbReference type="GO" id="GO:0031430">
    <property type="term" value="C:M band"/>
    <property type="evidence" value="ECO:0007669"/>
    <property type="project" value="TreeGrafter"/>
</dbReference>
<feature type="domain" description="Fibronectin type-III" evidence="3">
    <location>
        <begin position="30"/>
        <end position="128"/>
    </location>
</feature>
<dbReference type="EMBL" id="LIAE01010359">
    <property type="protein sequence ID" value="PAV62533.1"/>
    <property type="molecule type" value="Genomic_DNA"/>
</dbReference>
<dbReference type="SMART" id="SM00060">
    <property type="entry name" value="FN3"/>
    <property type="match status" value="3"/>
</dbReference>
<dbReference type="Proteomes" id="UP000218231">
    <property type="component" value="Unassembled WGS sequence"/>
</dbReference>
<evidence type="ECO:0000256" key="2">
    <source>
        <dbReference type="ARBA" id="ARBA00023157"/>
    </source>
</evidence>
<dbReference type="SUPFAM" id="SSF49265">
    <property type="entry name" value="Fibronectin type III"/>
    <property type="match status" value="2"/>
</dbReference>
<dbReference type="InterPro" id="IPR013783">
    <property type="entry name" value="Ig-like_fold"/>
</dbReference>
<dbReference type="InterPro" id="IPR003961">
    <property type="entry name" value="FN3_dom"/>
</dbReference>
<evidence type="ECO:0000259" key="3">
    <source>
        <dbReference type="PROSITE" id="PS50853"/>
    </source>
</evidence>
<name>A0A2A2JLF0_9BILA</name>
<evidence type="ECO:0000256" key="1">
    <source>
        <dbReference type="ARBA" id="ARBA00022737"/>
    </source>
</evidence>
<dbReference type="InterPro" id="IPR036116">
    <property type="entry name" value="FN3_sf"/>
</dbReference>
<dbReference type="InterPro" id="IPR050964">
    <property type="entry name" value="Striated_Muscle_Regulatory"/>
</dbReference>
<keyword evidence="1" id="KW-0677">Repeat</keyword>
<dbReference type="PANTHER" id="PTHR13817:SF172">
    <property type="entry name" value="IG-LIKE DOMAIN-CONTAINING PROTEIN"/>
    <property type="match status" value="1"/>
</dbReference>
<dbReference type="Pfam" id="PF00041">
    <property type="entry name" value="fn3"/>
    <property type="match status" value="1"/>
</dbReference>
<sequence>MTIRSATEARTSATAAIIEITMPREEDYFEIGNLIISSHFKQVGQGTVNLTWSVPPSAERKVIGYEVQYAEAGEKEAKWKTIQFRGPKSTAVLDDLKSDTEYLLRITTTLYNNAKTESGQFKFKTPRIDANPIQKVDVIYSHDISSVKLQWVLEPHIHKDKVAGYDVYFTDNKDHPDAQWQFVRVDSAEGSLSLDNLSESTVYYVRVNVRNHDGTVIRAPSIYKFATIDSSKYKESASESNSLSYKNIEIGKVEISWTYPRRILDSVVGATILYTNRKNLSSDQWQRLSIPDSKNTSIILTNLQPGTRYTVQILPELYTGEFAYADMEQFEMRVDREEDQQLNRGPPLVRPPERFQQMKAAEKEFLRIISCNPDAIISGCAWDEQCIARVEDSKKGWCISNSLKDAILNS</sequence>
<dbReference type="PROSITE" id="PS50853">
    <property type="entry name" value="FN3"/>
    <property type="match status" value="3"/>
</dbReference>
<keyword evidence="2" id="KW-1015">Disulfide bond</keyword>
<gene>
    <name evidence="4" type="ORF">WR25_00160</name>
</gene>
<accession>A0A2A2JLF0</accession>
<evidence type="ECO:0000313" key="4">
    <source>
        <dbReference type="EMBL" id="PAV62533.1"/>
    </source>
</evidence>
<dbReference type="OrthoDB" id="261433at2759"/>
<feature type="domain" description="Fibronectin type-III" evidence="3">
    <location>
        <begin position="132"/>
        <end position="231"/>
    </location>
</feature>
<dbReference type="CDD" id="cd00063">
    <property type="entry name" value="FN3"/>
    <property type="match status" value="3"/>
</dbReference>
<dbReference type="AlphaFoldDB" id="A0A2A2JLF0"/>
<dbReference type="Gene3D" id="2.60.40.10">
    <property type="entry name" value="Immunoglobulins"/>
    <property type="match status" value="3"/>
</dbReference>
<reference evidence="4 5" key="1">
    <citation type="journal article" date="2017" name="Curr. Biol.">
        <title>Genome architecture and evolution of a unichromosomal asexual nematode.</title>
        <authorList>
            <person name="Fradin H."/>
            <person name="Zegar C."/>
            <person name="Gutwein M."/>
            <person name="Lucas J."/>
            <person name="Kovtun M."/>
            <person name="Corcoran D."/>
            <person name="Baugh L.R."/>
            <person name="Kiontke K."/>
            <person name="Gunsalus K."/>
            <person name="Fitch D.H."/>
            <person name="Piano F."/>
        </authorList>
    </citation>
    <scope>NUCLEOTIDE SEQUENCE [LARGE SCALE GENOMIC DNA]</scope>
    <source>
        <strain evidence="4">PF1309</strain>
    </source>
</reference>
<dbReference type="PANTHER" id="PTHR13817">
    <property type="entry name" value="TITIN"/>
    <property type="match status" value="1"/>
</dbReference>
<dbReference type="GO" id="GO:0045214">
    <property type="term" value="P:sarcomere organization"/>
    <property type="evidence" value="ECO:0007669"/>
    <property type="project" value="TreeGrafter"/>
</dbReference>
<feature type="domain" description="Fibronectin type-III" evidence="3">
    <location>
        <begin position="239"/>
        <end position="335"/>
    </location>
</feature>
<organism evidence="4 5">
    <name type="scientific">Diploscapter pachys</name>
    <dbReference type="NCBI Taxonomy" id="2018661"/>
    <lineage>
        <taxon>Eukaryota</taxon>
        <taxon>Metazoa</taxon>
        <taxon>Ecdysozoa</taxon>
        <taxon>Nematoda</taxon>
        <taxon>Chromadorea</taxon>
        <taxon>Rhabditida</taxon>
        <taxon>Rhabditina</taxon>
        <taxon>Rhabditomorpha</taxon>
        <taxon>Rhabditoidea</taxon>
        <taxon>Rhabditidae</taxon>
        <taxon>Diploscapter</taxon>
    </lineage>
</organism>
<proteinExistence type="predicted"/>
<evidence type="ECO:0000313" key="5">
    <source>
        <dbReference type="Proteomes" id="UP000218231"/>
    </source>
</evidence>